<evidence type="ECO:0000313" key="22">
    <source>
        <dbReference type="Proteomes" id="UP000276776"/>
    </source>
</evidence>
<dbReference type="InterPro" id="IPR045817">
    <property type="entry name" value="OPA1_C"/>
</dbReference>
<evidence type="ECO:0000256" key="12">
    <source>
        <dbReference type="ARBA" id="ARBA00023121"/>
    </source>
</evidence>
<evidence type="ECO:0000256" key="6">
    <source>
        <dbReference type="ARBA" id="ARBA00022741"/>
    </source>
</evidence>
<evidence type="ECO:0000256" key="11">
    <source>
        <dbReference type="ARBA" id="ARBA00023054"/>
    </source>
</evidence>
<feature type="coiled-coil region" evidence="19">
    <location>
        <begin position="236"/>
        <end position="288"/>
    </location>
</feature>
<dbReference type="Gene3D" id="3.40.50.300">
    <property type="entry name" value="P-loop containing nucleotide triphosphate hydrolases"/>
    <property type="match status" value="1"/>
</dbReference>
<dbReference type="PROSITE" id="PS51718">
    <property type="entry name" value="G_DYNAMIN_2"/>
    <property type="match status" value="1"/>
</dbReference>
<dbReference type="Pfam" id="PF00350">
    <property type="entry name" value="Dynamin_N"/>
    <property type="match status" value="1"/>
</dbReference>
<protein>
    <recommendedName>
        <fullName evidence="17">Dynamin-like GTPase OPA1, mitochondrial</fullName>
        <ecNumber evidence="3">3.6.5.5</ecNumber>
    </recommendedName>
</protein>
<dbReference type="CDD" id="cd08771">
    <property type="entry name" value="DLP_1"/>
    <property type="match status" value="1"/>
</dbReference>
<evidence type="ECO:0000256" key="9">
    <source>
        <dbReference type="ARBA" id="ARBA00022946"/>
    </source>
</evidence>
<keyword evidence="15" id="KW-0472">Membrane</keyword>
<dbReference type="FunFam" id="3.40.50.300:FF:000171">
    <property type="entry name" value="Dynamin-like 120 kDa protein, mitochondrial"/>
    <property type="match status" value="1"/>
</dbReference>
<evidence type="ECO:0000256" key="5">
    <source>
        <dbReference type="ARBA" id="ARBA00022703"/>
    </source>
</evidence>
<evidence type="ECO:0000256" key="17">
    <source>
        <dbReference type="ARBA" id="ARBA00044791"/>
    </source>
</evidence>
<dbReference type="InterPro" id="IPR022812">
    <property type="entry name" value="Dynamin"/>
</dbReference>
<evidence type="ECO:0000256" key="3">
    <source>
        <dbReference type="ARBA" id="ARBA00011980"/>
    </source>
</evidence>
<evidence type="ECO:0000256" key="8">
    <source>
        <dbReference type="ARBA" id="ARBA00022801"/>
    </source>
</evidence>
<dbReference type="InterPro" id="IPR027417">
    <property type="entry name" value="P-loop_NTPase"/>
</dbReference>
<dbReference type="Pfam" id="PF19434">
    <property type="entry name" value="OPA1_C"/>
    <property type="match status" value="1"/>
</dbReference>
<comment type="catalytic activity">
    <reaction evidence="18">
        <text>GTP + H2O = GDP + phosphate + H(+)</text>
        <dbReference type="Rhea" id="RHEA:19669"/>
        <dbReference type="ChEBI" id="CHEBI:15377"/>
        <dbReference type="ChEBI" id="CHEBI:15378"/>
        <dbReference type="ChEBI" id="CHEBI:37565"/>
        <dbReference type="ChEBI" id="CHEBI:43474"/>
        <dbReference type="ChEBI" id="CHEBI:58189"/>
        <dbReference type="EC" id="3.6.5.5"/>
    </reaction>
</comment>
<keyword evidence="6" id="KW-0547">Nucleotide-binding</keyword>
<keyword evidence="11 19" id="KW-0175">Coiled coil</keyword>
<evidence type="ECO:0000256" key="4">
    <source>
        <dbReference type="ARBA" id="ARBA00022692"/>
    </source>
</evidence>
<evidence type="ECO:0000256" key="18">
    <source>
        <dbReference type="ARBA" id="ARBA00048040"/>
    </source>
</evidence>
<dbReference type="GO" id="GO:0008053">
    <property type="term" value="P:mitochondrial fusion"/>
    <property type="evidence" value="ECO:0007669"/>
    <property type="project" value="TreeGrafter"/>
</dbReference>
<dbReference type="SMART" id="SM00053">
    <property type="entry name" value="DYNc"/>
    <property type="match status" value="1"/>
</dbReference>
<evidence type="ECO:0000259" key="20">
    <source>
        <dbReference type="PROSITE" id="PS51718"/>
    </source>
</evidence>
<dbReference type="InterPro" id="IPR030381">
    <property type="entry name" value="G_DYNAMIN_dom"/>
</dbReference>
<dbReference type="OrthoDB" id="415706at2759"/>
<dbReference type="OMA" id="PYHIACF"/>
<dbReference type="GO" id="GO:0000266">
    <property type="term" value="P:mitochondrial fission"/>
    <property type="evidence" value="ECO:0007669"/>
    <property type="project" value="TreeGrafter"/>
</dbReference>
<evidence type="ECO:0000256" key="14">
    <source>
        <dbReference type="ARBA" id="ARBA00023134"/>
    </source>
</evidence>
<keyword evidence="9" id="KW-0809">Transit peptide</keyword>
<keyword evidence="16" id="KW-1015">Disulfide bond</keyword>
<evidence type="ECO:0000313" key="23">
    <source>
        <dbReference type="WBParaSite" id="TCLT_0000668201-mRNA-1"/>
    </source>
</evidence>
<evidence type="ECO:0000256" key="15">
    <source>
        <dbReference type="ARBA" id="ARBA00023136"/>
    </source>
</evidence>
<dbReference type="EMBL" id="UYYF01004434">
    <property type="protein sequence ID" value="VDN04046.1"/>
    <property type="molecule type" value="Genomic_DNA"/>
</dbReference>
<dbReference type="STRING" id="103827.A0A0N5D1F8"/>
<evidence type="ECO:0000313" key="21">
    <source>
        <dbReference type="EMBL" id="VDN04046.1"/>
    </source>
</evidence>
<keyword evidence="13" id="KW-0496">Mitochondrion</keyword>
<keyword evidence="5" id="KW-0053">Apoptosis</keyword>
<evidence type="ECO:0000256" key="1">
    <source>
        <dbReference type="ARBA" id="ARBA00004434"/>
    </source>
</evidence>
<name>A0A0N5D1F8_THECL</name>
<dbReference type="GO" id="GO:0016559">
    <property type="term" value="P:peroxisome fission"/>
    <property type="evidence" value="ECO:0007669"/>
    <property type="project" value="TreeGrafter"/>
</dbReference>
<evidence type="ECO:0000256" key="7">
    <source>
        <dbReference type="ARBA" id="ARBA00022792"/>
    </source>
</evidence>
<comment type="subcellular location">
    <subcellularLocation>
        <location evidence="1">Mitochondrion inner membrane</location>
        <topology evidence="1">Single-pass membrane protein</topology>
    </subcellularLocation>
    <subcellularLocation>
        <location evidence="2">Mitochondrion intermembrane space</location>
    </subcellularLocation>
</comment>
<organism evidence="23">
    <name type="scientific">Thelazia callipaeda</name>
    <name type="common">Oriental eyeworm</name>
    <name type="synonym">Parasitic nematode</name>
    <dbReference type="NCBI Taxonomy" id="103827"/>
    <lineage>
        <taxon>Eukaryota</taxon>
        <taxon>Metazoa</taxon>
        <taxon>Ecdysozoa</taxon>
        <taxon>Nematoda</taxon>
        <taxon>Chromadorea</taxon>
        <taxon>Rhabditida</taxon>
        <taxon>Spirurina</taxon>
        <taxon>Spiruromorpha</taxon>
        <taxon>Thelazioidea</taxon>
        <taxon>Thelaziidae</taxon>
        <taxon>Thelazia</taxon>
    </lineage>
</organism>
<dbReference type="GO" id="GO:0006897">
    <property type="term" value="P:endocytosis"/>
    <property type="evidence" value="ECO:0007669"/>
    <property type="project" value="TreeGrafter"/>
</dbReference>
<dbReference type="Proteomes" id="UP000276776">
    <property type="component" value="Unassembled WGS sequence"/>
</dbReference>
<evidence type="ECO:0000256" key="16">
    <source>
        <dbReference type="ARBA" id="ARBA00023157"/>
    </source>
</evidence>
<keyword evidence="7" id="KW-0999">Mitochondrion inner membrane</keyword>
<dbReference type="GO" id="GO:0006915">
    <property type="term" value="P:apoptotic process"/>
    <property type="evidence" value="ECO:0007669"/>
    <property type="project" value="UniProtKB-KW"/>
</dbReference>
<evidence type="ECO:0000256" key="2">
    <source>
        <dbReference type="ARBA" id="ARBA00004569"/>
    </source>
</evidence>
<feature type="domain" description="Dynamin-type G" evidence="20">
    <location>
        <begin position="321"/>
        <end position="597"/>
    </location>
</feature>
<keyword evidence="12" id="KW-0446">Lipid-binding</keyword>
<dbReference type="AlphaFoldDB" id="A0A0N5D1F8"/>
<dbReference type="GO" id="GO:0005874">
    <property type="term" value="C:microtubule"/>
    <property type="evidence" value="ECO:0007669"/>
    <property type="project" value="TreeGrafter"/>
</dbReference>
<dbReference type="GO" id="GO:0005758">
    <property type="term" value="C:mitochondrial intermembrane space"/>
    <property type="evidence" value="ECO:0007669"/>
    <property type="project" value="UniProtKB-SubCell"/>
</dbReference>
<reference evidence="21 22" key="2">
    <citation type="submission" date="2018-11" db="EMBL/GenBank/DDBJ databases">
        <authorList>
            <consortium name="Pathogen Informatics"/>
        </authorList>
    </citation>
    <scope>NUCLEOTIDE SEQUENCE [LARGE SCALE GENOMIC DNA]</scope>
</reference>
<evidence type="ECO:0000256" key="19">
    <source>
        <dbReference type="SAM" id="Coils"/>
    </source>
</evidence>
<keyword evidence="8" id="KW-0378">Hydrolase</keyword>
<dbReference type="GO" id="GO:0008289">
    <property type="term" value="F:lipid binding"/>
    <property type="evidence" value="ECO:0007669"/>
    <property type="project" value="UniProtKB-KW"/>
</dbReference>
<dbReference type="SUPFAM" id="SSF52540">
    <property type="entry name" value="P-loop containing nucleoside triphosphate hydrolases"/>
    <property type="match status" value="1"/>
</dbReference>
<dbReference type="GO" id="GO:0008017">
    <property type="term" value="F:microtubule binding"/>
    <property type="evidence" value="ECO:0007669"/>
    <property type="project" value="TreeGrafter"/>
</dbReference>
<dbReference type="GO" id="GO:0005525">
    <property type="term" value="F:GTP binding"/>
    <property type="evidence" value="ECO:0007669"/>
    <property type="project" value="UniProtKB-KW"/>
</dbReference>
<dbReference type="WBParaSite" id="TCLT_0000668201-mRNA-1">
    <property type="protein sequence ID" value="TCLT_0000668201-mRNA-1"/>
    <property type="gene ID" value="TCLT_0000668201"/>
</dbReference>
<dbReference type="EC" id="3.6.5.5" evidence="3"/>
<dbReference type="InterPro" id="IPR001401">
    <property type="entry name" value="Dynamin_GTPase"/>
</dbReference>
<keyword evidence="14" id="KW-0342">GTP-binding</keyword>
<keyword evidence="22" id="KW-1185">Reference proteome</keyword>
<accession>A0A0N5D1F8</accession>
<keyword evidence="4" id="KW-0812">Transmembrane</keyword>
<reference evidence="23" key="1">
    <citation type="submission" date="2017-02" db="UniProtKB">
        <authorList>
            <consortium name="WormBaseParasite"/>
        </authorList>
    </citation>
    <scope>IDENTIFICATION</scope>
</reference>
<dbReference type="PANTHER" id="PTHR11566:SF67">
    <property type="entry name" value="DYNAMIN-LIKE 120 KDA PROTEIN, MITOCHONDRIAL"/>
    <property type="match status" value="1"/>
</dbReference>
<dbReference type="InterPro" id="IPR045063">
    <property type="entry name" value="Dynamin_N"/>
</dbReference>
<gene>
    <name evidence="21" type="ORF">TCLT_LOCUS6671</name>
</gene>
<dbReference type="PRINTS" id="PR00195">
    <property type="entry name" value="DYNAMIN"/>
</dbReference>
<keyword evidence="10" id="KW-1133">Transmembrane helix</keyword>
<proteinExistence type="predicted"/>
<sequence length="1031" mass="120043">MVLHNIPKLVVIRSGRTSYIPVSTSRLYSVFVLKKRLLFKRGQDFRSRRYFAKFMLQQALKLRYWVAAGVFGSSVAVNNKYEEWKKRLPDFSLSEWLKVDETLVDEYRRYYCEAKAKWLINEQKWLKSLQTKMATWQNMWKFEPFEGRTLLCTSGKFYYGAPLKLKAGSKLYVAFPDNFFSDEGVNQEPQDGQFFSGFDFMAQNEVKQHFAKNDEPKTLFSSLSETFRRKQNTPEYKESEYLKMNETERIQRLQEEILKTQSQYQRELERLEKENKNLKQTLLLKDQDASKKLKKIKRSLIDMYSEALDLLSEYDSSYNTVDNLPRVVVVGDQSAGKTSVLEMIAQARIFPRGSGEMMTRAPVKVTLSEGPYHIACFKDSIREFDLTKESELKQLRNEIEIRMRNSVAAGKTVSNEVIALTVKGPSLPRMVLVDLPGIISTVTIDMASETKDDITKMCKTYMENPNAIILCIQDGSVDAERSNVTDLVSSIDPFGQRTILVLTKVDLAEKNFANPDRIKKILEGKLFPMKALGYYAVVTGKGSSTESIDSIVKYEEDFFAGSKLFKDGVLKPSQVTTKNMSLAVSECFWRMVKDSIESQADAFRATRFNLETEWKNKFPLIRELDRNELFEKAKGEILDEIVNLSLIPAEQWEESLKKKLWNVVSTHVFDHILLPACAVDNAGAFNTLVDIKMKHWADKDLANKSIQTGWEALSELFKKQMENDSAQLKNDDVQIFIGLKKAVLEAALSEHKWDDKAMDYLVPRVIQLNAMEDRLVPDRRSWDNAINFMILAVNERLNETHKLIDECCGPSFWTRWIYWKSPTAENSLNAEIQKELKNILAQNPDHPQSLLDDDVTVVKRNLETKNLKKLNYELIRKQWKLIFKEHFLKRQYQTAVECQGFYPHYKRGYNDTEVDCQAVVLFYRIQKMIELTCNALRQQITNTEQRRLEKEIKDVLDEWAHDRNKKKEYLTGRRVELAEELSKEISICEELGLVMNKKQIRHIIWCSHQQVRYIQEKLEEFMVQLQQEKSY</sequence>
<dbReference type="GO" id="GO:0003924">
    <property type="term" value="F:GTPase activity"/>
    <property type="evidence" value="ECO:0007669"/>
    <property type="project" value="InterPro"/>
</dbReference>
<dbReference type="GO" id="GO:0005743">
    <property type="term" value="C:mitochondrial inner membrane"/>
    <property type="evidence" value="ECO:0007669"/>
    <property type="project" value="UniProtKB-SubCell"/>
</dbReference>
<dbReference type="GO" id="GO:0048312">
    <property type="term" value="P:intracellular distribution of mitochondria"/>
    <property type="evidence" value="ECO:0007669"/>
    <property type="project" value="TreeGrafter"/>
</dbReference>
<evidence type="ECO:0000256" key="10">
    <source>
        <dbReference type="ARBA" id="ARBA00022989"/>
    </source>
</evidence>
<dbReference type="PANTHER" id="PTHR11566">
    <property type="entry name" value="DYNAMIN"/>
    <property type="match status" value="1"/>
</dbReference>
<evidence type="ECO:0000256" key="13">
    <source>
        <dbReference type="ARBA" id="ARBA00023128"/>
    </source>
</evidence>